<dbReference type="KEGG" id="tva:4771248"/>
<reference evidence="1" key="1">
    <citation type="submission" date="2006-10" db="EMBL/GenBank/DDBJ databases">
        <authorList>
            <person name="Amadeo P."/>
            <person name="Zhao Q."/>
            <person name="Wortman J."/>
            <person name="Fraser-Liggett C."/>
            <person name="Carlton J."/>
        </authorList>
    </citation>
    <scope>NUCLEOTIDE SEQUENCE</scope>
    <source>
        <strain evidence="1">G3</strain>
    </source>
</reference>
<sequence length="178" mass="20686">MIDNNANILDGNTGQTMQITKILEESTQTASPMPNWFLWTTNQTPFNNMFARVNKCFVSKQSLTDFKIANTQFSFGSVQDYELFLEQEIEISPAVKKFNINKLAQPFAQWVYKTFTDLHTDITPEEVLDFILNPNPDYCRSVINSRVKPESVANKFFSVYNQWRVYIPCFVENVQQNN</sequence>
<dbReference type="AlphaFoldDB" id="A2E258"/>
<protein>
    <submittedName>
        <fullName evidence="1">Uncharacterized protein</fullName>
    </submittedName>
</protein>
<accession>A2E258</accession>
<evidence type="ECO:0000313" key="1">
    <source>
        <dbReference type="EMBL" id="EAY13272.1"/>
    </source>
</evidence>
<dbReference type="VEuPathDB" id="TrichDB:TVAGG3_1048790"/>
<dbReference type="EMBL" id="DS113288">
    <property type="protein sequence ID" value="EAY13272.1"/>
    <property type="molecule type" value="Genomic_DNA"/>
</dbReference>
<proteinExistence type="predicted"/>
<organism evidence="1 2">
    <name type="scientific">Trichomonas vaginalis (strain ATCC PRA-98 / G3)</name>
    <dbReference type="NCBI Taxonomy" id="412133"/>
    <lineage>
        <taxon>Eukaryota</taxon>
        <taxon>Metamonada</taxon>
        <taxon>Parabasalia</taxon>
        <taxon>Trichomonadida</taxon>
        <taxon>Trichomonadidae</taxon>
        <taxon>Trichomonas</taxon>
    </lineage>
</organism>
<keyword evidence="2" id="KW-1185">Reference proteome</keyword>
<dbReference type="Proteomes" id="UP000001542">
    <property type="component" value="Unassembled WGS sequence"/>
</dbReference>
<reference evidence="1" key="2">
    <citation type="journal article" date="2007" name="Science">
        <title>Draft genome sequence of the sexually transmitted pathogen Trichomonas vaginalis.</title>
        <authorList>
            <person name="Carlton J.M."/>
            <person name="Hirt R.P."/>
            <person name="Silva J.C."/>
            <person name="Delcher A.L."/>
            <person name="Schatz M."/>
            <person name="Zhao Q."/>
            <person name="Wortman J.R."/>
            <person name="Bidwell S.L."/>
            <person name="Alsmark U.C.M."/>
            <person name="Besteiro S."/>
            <person name="Sicheritz-Ponten T."/>
            <person name="Noel C.J."/>
            <person name="Dacks J.B."/>
            <person name="Foster P.G."/>
            <person name="Simillion C."/>
            <person name="Van de Peer Y."/>
            <person name="Miranda-Saavedra D."/>
            <person name="Barton G.J."/>
            <person name="Westrop G.D."/>
            <person name="Mueller S."/>
            <person name="Dessi D."/>
            <person name="Fiori P.L."/>
            <person name="Ren Q."/>
            <person name="Paulsen I."/>
            <person name="Zhang H."/>
            <person name="Bastida-Corcuera F.D."/>
            <person name="Simoes-Barbosa A."/>
            <person name="Brown M.T."/>
            <person name="Hayes R.D."/>
            <person name="Mukherjee M."/>
            <person name="Okumura C.Y."/>
            <person name="Schneider R."/>
            <person name="Smith A.J."/>
            <person name="Vanacova S."/>
            <person name="Villalvazo M."/>
            <person name="Haas B.J."/>
            <person name="Pertea M."/>
            <person name="Feldblyum T.V."/>
            <person name="Utterback T.R."/>
            <person name="Shu C.L."/>
            <person name="Osoegawa K."/>
            <person name="de Jong P.J."/>
            <person name="Hrdy I."/>
            <person name="Horvathova L."/>
            <person name="Zubacova Z."/>
            <person name="Dolezal P."/>
            <person name="Malik S.B."/>
            <person name="Logsdon J.M. Jr."/>
            <person name="Henze K."/>
            <person name="Gupta A."/>
            <person name="Wang C.C."/>
            <person name="Dunne R.L."/>
            <person name="Upcroft J.A."/>
            <person name="Upcroft P."/>
            <person name="White O."/>
            <person name="Salzberg S.L."/>
            <person name="Tang P."/>
            <person name="Chiu C.-H."/>
            <person name="Lee Y.-S."/>
            <person name="Embley T.M."/>
            <person name="Coombs G.H."/>
            <person name="Mottram J.C."/>
            <person name="Tachezy J."/>
            <person name="Fraser-Liggett C.M."/>
            <person name="Johnson P.J."/>
        </authorList>
    </citation>
    <scope>NUCLEOTIDE SEQUENCE [LARGE SCALE GENOMIC DNA]</scope>
    <source>
        <strain evidence="1">G3</strain>
    </source>
</reference>
<name>A2E258_TRIV3</name>
<gene>
    <name evidence="1" type="ORF">TVAG_464060</name>
</gene>
<dbReference type="InParanoid" id="A2E258"/>
<dbReference type="VEuPathDB" id="TrichDB:TVAG_464060"/>
<evidence type="ECO:0000313" key="2">
    <source>
        <dbReference type="Proteomes" id="UP000001542"/>
    </source>
</evidence>